<dbReference type="SUPFAM" id="SSF54593">
    <property type="entry name" value="Glyoxalase/Bleomycin resistance protein/Dihydroxybiphenyl dioxygenase"/>
    <property type="match status" value="1"/>
</dbReference>
<gene>
    <name evidence="1" type="ORF">COU33_02700</name>
</gene>
<comment type="caution">
    <text evidence="1">The sequence shown here is derived from an EMBL/GenBank/DDBJ whole genome shotgun (WGS) entry which is preliminary data.</text>
</comment>
<dbReference type="PANTHER" id="PTHR37519">
    <property type="match status" value="1"/>
</dbReference>
<dbReference type="InterPro" id="IPR010393">
    <property type="entry name" value="DUF991_YecM-like"/>
</dbReference>
<protein>
    <recommendedName>
        <fullName evidence="3">VOC domain-containing protein</fullName>
    </recommendedName>
</protein>
<evidence type="ECO:0008006" key="3">
    <source>
        <dbReference type="Google" id="ProtNLM"/>
    </source>
</evidence>
<evidence type="ECO:0000313" key="1">
    <source>
        <dbReference type="EMBL" id="PIT86519.1"/>
    </source>
</evidence>
<dbReference type="PANTHER" id="PTHR37519:SF1">
    <property type="entry name" value="DIHYDROXYBIPHENYL DIOXYGENASE DOMAIN-CONTAINING PROTEIN"/>
    <property type="match status" value="1"/>
</dbReference>
<dbReference type="AlphaFoldDB" id="A0A2M6W147"/>
<dbReference type="Proteomes" id="UP000229362">
    <property type="component" value="Unassembled WGS sequence"/>
</dbReference>
<evidence type="ECO:0000313" key="2">
    <source>
        <dbReference type="Proteomes" id="UP000229362"/>
    </source>
</evidence>
<proteinExistence type="predicted"/>
<dbReference type="EMBL" id="PFBZ01000115">
    <property type="protein sequence ID" value="PIT86519.1"/>
    <property type="molecule type" value="Genomic_DNA"/>
</dbReference>
<reference evidence="2" key="1">
    <citation type="submission" date="2017-09" db="EMBL/GenBank/DDBJ databases">
        <title>Depth-based differentiation of microbial function through sediment-hosted aquifers and enrichment of novel symbionts in the deep terrestrial subsurface.</title>
        <authorList>
            <person name="Probst A.J."/>
            <person name="Ladd B."/>
            <person name="Jarett J.K."/>
            <person name="Geller-Mcgrath D.E."/>
            <person name="Sieber C.M.K."/>
            <person name="Emerson J.B."/>
            <person name="Anantharaman K."/>
            <person name="Thomas B.C."/>
            <person name="Malmstrom R."/>
            <person name="Stieglmeier M."/>
            <person name="Klingl A."/>
            <person name="Woyke T."/>
            <person name="Ryan C.M."/>
            <person name="Banfield J.F."/>
        </authorList>
    </citation>
    <scope>NUCLEOTIDE SEQUENCE [LARGE SCALE GENOMIC DNA]</scope>
</reference>
<dbReference type="InterPro" id="IPR029068">
    <property type="entry name" value="Glyas_Bleomycin-R_OHBP_Dase"/>
</dbReference>
<name>A0A2M6W147_9BACT</name>
<accession>A0A2M6W147</accession>
<organism evidence="1 2">
    <name type="scientific">Candidatus Magasanikbacteria bacterium CG10_big_fil_rev_8_21_14_0_10_43_6</name>
    <dbReference type="NCBI Taxonomy" id="1974650"/>
    <lineage>
        <taxon>Bacteria</taxon>
        <taxon>Candidatus Magasanikiibacteriota</taxon>
    </lineage>
</organism>
<dbReference type="Gene3D" id="3.10.180.10">
    <property type="entry name" value="2,3-Dihydroxybiphenyl 1,2-Dioxygenase, domain 1"/>
    <property type="match status" value="1"/>
</dbReference>
<dbReference type="Pfam" id="PF06185">
    <property type="entry name" value="YecM"/>
    <property type="match status" value="1"/>
</dbReference>
<sequence length="167" mass="19260">MHPIHNILGETDLFLDQLFAYLRADGISVSSYELDHVCYRVETEARYNVLKKKIAECGVLLSEQDIGERPIATYRLHMPIGYKERQITCIEVPMPKEGSFYTEGFEHAEFVIDVPFDAFMDMYPHISFSTRAIKKKVNPDISISYGSCSVKFHHATLEHVITYVEKH</sequence>